<dbReference type="Pfam" id="PF01593">
    <property type="entry name" value="Amino_oxidase"/>
    <property type="match status" value="1"/>
</dbReference>
<dbReference type="RefSeq" id="WP_108381217.1">
    <property type="nucleotide sequence ID" value="NZ_CP028858.1"/>
</dbReference>
<dbReference type="PRINTS" id="PR00419">
    <property type="entry name" value="ADXRDTASE"/>
</dbReference>
<dbReference type="InterPro" id="IPR036188">
    <property type="entry name" value="FAD/NAD-bd_sf"/>
</dbReference>
<dbReference type="SUPFAM" id="SSF51905">
    <property type="entry name" value="FAD/NAD(P)-binding domain"/>
    <property type="match status" value="1"/>
</dbReference>
<dbReference type="AlphaFoldDB" id="A0A2R4WZ88"/>
<sequence>MHVAVVGGGLAGLVAARHLAEDGHSVTVYEDRDSVGGRVRSRTVDGYTLDRGFQVCFPGYPAIERELDAGAIDWRAFPAGATLARPGHRSVLADPLSDPGAAIPTLVNRDVTIGDKLRLLKLRLACRGLGPEEWFVGPDRSIDAILRNRGFSASFRDQFARPFFGGITLDRSLSTDAGVLRAVMATLGGSRAAVPADGMGAIADHLAARVRRTGGSIATGRTVDSYDIDDGVRLSVGGETVYADAAVIATDPPTARALTGVEAIPTAGRGCRTHYFAADRDVDIGQRLVCNAAGGMPNTVAPLSAVAPEYAPEGSTLVSATVVGDDVNGSAQTEALAIEETLADWFPEEPIDAFDHLATDDIPFAQFAQPPGFRADLPAVDAPEGPVVLAGEATRWSSIQGALESGRVAARAIADVAED</sequence>
<organism evidence="2 3">
    <name type="scientific">Halococcoides cellulosivorans</name>
    <dbReference type="NCBI Taxonomy" id="1679096"/>
    <lineage>
        <taxon>Archaea</taxon>
        <taxon>Methanobacteriati</taxon>
        <taxon>Methanobacteriota</taxon>
        <taxon>Stenosarchaea group</taxon>
        <taxon>Halobacteria</taxon>
        <taxon>Halobacteriales</taxon>
        <taxon>Haloarculaceae</taxon>
        <taxon>Halococcoides</taxon>
    </lineage>
</organism>
<dbReference type="EMBL" id="CP028858">
    <property type="protein sequence ID" value="AWB26848.1"/>
    <property type="molecule type" value="Genomic_DNA"/>
</dbReference>
<dbReference type="InterPro" id="IPR002937">
    <property type="entry name" value="Amino_oxidase"/>
</dbReference>
<dbReference type="PANTHER" id="PTHR42841">
    <property type="entry name" value="AMINE OXIDASE"/>
    <property type="match status" value="1"/>
</dbReference>
<evidence type="ECO:0000259" key="1">
    <source>
        <dbReference type="Pfam" id="PF01593"/>
    </source>
</evidence>
<proteinExistence type="predicted"/>
<evidence type="ECO:0000313" key="2">
    <source>
        <dbReference type="EMBL" id="AWB26848.1"/>
    </source>
</evidence>
<name>A0A2R4WZ88_9EURY</name>
<gene>
    <name evidence="2" type="ORF">HARCEL1_03515</name>
</gene>
<protein>
    <submittedName>
        <fullName evidence="2">Phytoene dehydrogenase</fullName>
    </submittedName>
</protein>
<keyword evidence="3" id="KW-1185">Reference proteome</keyword>
<dbReference type="Gene3D" id="3.50.50.60">
    <property type="entry name" value="FAD/NAD(P)-binding domain"/>
    <property type="match status" value="1"/>
</dbReference>
<feature type="domain" description="Amine oxidase" evidence="1">
    <location>
        <begin position="10"/>
        <end position="413"/>
    </location>
</feature>
<accession>A0A2R4WZ88</accession>
<reference evidence="2 3" key="1">
    <citation type="submission" date="2018-04" db="EMBL/GenBank/DDBJ databases">
        <title>Halococcoides cellulosivorans gen. nov., sp. nov., an extremely halophilic cellulose-utilizing haloarchaeon from hypersaline lakes.</title>
        <authorList>
            <person name="Sorokin D.Y."/>
            <person name="Toshchakov S.V."/>
            <person name="Samarov N.I."/>
            <person name="Korzhenkov A."/>
            <person name="Kublanov I.V."/>
        </authorList>
    </citation>
    <scope>NUCLEOTIDE SEQUENCE [LARGE SCALE GENOMIC DNA]</scope>
    <source>
        <strain evidence="2 3">HArcel1</strain>
    </source>
</reference>
<dbReference type="KEGG" id="harc:HARCEL1_03515"/>
<dbReference type="Proteomes" id="UP000244727">
    <property type="component" value="Chromosome"/>
</dbReference>
<dbReference type="GeneID" id="36511544"/>
<dbReference type="GO" id="GO:0016491">
    <property type="term" value="F:oxidoreductase activity"/>
    <property type="evidence" value="ECO:0007669"/>
    <property type="project" value="InterPro"/>
</dbReference>
<evidence type="ECO:0000313" key="3">
    <source>
        <dbReference type="Proteomes" id="UP000244727"/>
    </source>
</evidence>